<protein>
    <submittedName>
        <fullName evidence="1">Uncharacterized protein</fullName>
    </submittedName>
</protein>
<organism evidence="1 2">
    <name type="scientific">Lichtheimia ornata</name>
    <dbReference type="NCBI Taxonomy" id="688661"/>
    <lineage>
        <taxon>Eukaryota</taxon>
        <taxon>Fungi</taxon>
        <taxon>Fungi incertae sedis</taxon>
        <taxon>Mucoromycota</taxon>
        <taxon>Mucoromycotina</taxon>
        <taxon>Mucoromycetes</taxon>
        <taxon>Mucorales</taxon>
        <taxon>Lichtheimiaceae</taxon>
        <taxon>Lichtheimia</taxon>
    </lineage>
</organism>
<keyword evidence="2" id="KW-1185">Reference proteome</keyword>
<evidence type="ECO:0000313" key="1">
    <source>
        <dbReference type="EMBL" id="KAJ8657769.1"/>
    </source>
</evidence>
<evidence type="ECO:0000313" key="2">
    <source>
        <dbReference type="Proteomes" id="UP001234581"/>
    </source>
</evidence>
<name>A0AAD7XUR5_9FUNG</name>
<dbReference type="RefSeq" id="XP_058342682.1">
    <property type="nucleotide sequence ID" value="XM_058486611.1"/>
</dbReference>
<reference evidence="1 2" key="1">
    <citation type="submission" date="2023-03" db="EMBL/GenBank/DDBJ databases">
        <title>Genome sequence of Lichtheimia ornata CBS 291.66.</title>
        <authorList>
            <person name="Mohabir J.T."/>
            <person name="Shea T.P."/>
            <person name="Kurbessoian T."/>
            <person name="Berby B."/>
            <person name="Fontaine J."/>
            <person name="Livny J."/>
            <person name="Gnirke A."/>
            <person name="Stajich J.E."/>
            <person name="Cuomo C.A."/>
        </authorList>
    </citation>
    <scope>NUCLEOTIDE SEQUENCE [LARGE SCALE GENOMIC DNA]</scope>
    <source>
        <strain evidence="1">CBS 291.66</strain>
    </source>
</reference>
<dbReference type="Proteomes" id="UP001234581">
    <property type="component" value="Unassembled WGS sequence"/>
</dbReference>
<proteinExistence type="predicted"/>
<accession>A0AAD7XUR5</accession>
<comment type="caution">
    <text evidence="1">The sequence shown here is derived from an EMBL/GenBank/DDBJ whole genome shotgun (WGS) entry which is preliminary data.</text>
</comment>
<sequence length="147" mass="17249">MTLAKYCYHYLKDKVVICSFIGPSFHQAIISHALRCHQSLFLQLSMANPIEELEDEDQHLNLGGCLRSKQAISILWLWLSRIPFPWFWKSATCKSSLYRWIFRAMFLSVPWRISFLKYLYGYLGRSLASQYPRVCYFIKAGFICCSA</sequence>
<dbReference type="GeneID" id="83213995"/>
<dbReference type="EMBL" id="JARTCD010000029">
    <property type="protein sequence ID" value="KAJ8657769.1"/>
    <property type="molecule type" value="Genomic_DNA"/>
</dbReference>
<dbReference type="AlphaFoldDB" id="A0AAD7XUR5"/>
<gene>
    <name evidence="1" type="ORF">O0I10_006584</name>
</gene>